<gene>
    <name evidence="7" type="primary">ptsH</name>
    <name evidence="7" type="ORF">KIM372_00210</name>
</gene>
<keyword evidence="5" id="KW-0598">Phosphotransferase system</keyword>
<dbReference type="InterPro" id="IPR000032">
    <property type="entry name" value="HPr-like"/>
</dbReference>
<evidence type="ECO:0000313" key="7">
    <source>
        <dbReference type="EMBL" id="BDR52114.1"/>
    </source>
</evidence>
<dbReference type="InterPro" id="IPR035895">
    <property type="entry name" value="HPr-like_sf"/>
</dbReference>
<dbReference type="PROSITE" id="PS51350">
    <property type="entry name" value="PTS_HPR_DOM"/>
    <property type="match status" value="1"/>
</dbReference>
<evidence type="ECO:0000256" key="5">
    <source>
        <dbReference type="ARBA" id="ARBA00022683"/>
    </source>
</evidence>
<feature type="domain" description="HPr" evidence="6">
    <location>
        <begin position="2"/>
        <end position="88"/>
    </location>
</feature>
<accession>A0ABM8B5J9</accession>
<dbReference type="SUPFAM" id="SSF55594">
    <property type="entry name" value="HPr-like"/>
    <property type="match status" value="1"/>
</dbReference>
<reference evidence="7 8" key="1">
    <citation type="journal article" date="2023" name="Microbiol. Spectr.">
        <title>Symbiosis of Carpenter Bees with Uncharacterized Lactic Acid Bacteria Showing NAD Auxotrophy.</title>
        <authorList>
            <person name="Kawasaki S."/>
            <person name="Ozawa K."/>
            <person name="Mori T."/>
            <person name="Yamamoto A."/>
            <person name="Ito M."/>
            <person name="Ohkuma M."/>
            <person name="Sakamoto M."/>
            <person name="Matsutani M."/>
        </authorList>
    </citation>
    <scope>NUCLEOTIDE SEQUENCE [LARGE SCALE GENOMIC DNA]</scope>
    <source>
        <strain evidence="7 8">Kim37-2</strain>
    </source>
</reference>
<dbReference type="Pfam" id="PF00381">
    <property type="entry name" value="PTS-HPr"/>
    <property type="match status" value="1"/>
</dbReference>
<dbReference type="InterPro" id="IPR050399">
    <property type="entry name" value="HPr"/>
</dbReference>
<dbReference type="Gene3D" id="3.30.1340.10">
    <property type="entry name" value="HPr-like"/>
    <property type="match status" value="1"/>
</dbReference>
<keyword evidence="4" id="KW-0963">Cytoplasm</keyword>
<dbReference type="Proteomes" id="UP001321766">
    <property type="component" value="Chromosome"/>
</dbReference>
<dbReference type="EMBL" id="AP026798">
    <property type="protein sequence ID" value="BDR52114.1"/>
    <property type="molecule type" value="Genomic_DNA"/>
</dbReference>
<evidence type="ECO:0000259" key="6">
    <source>
        <dbReference type="PROSITE" id="PS51350"/>
    </source>
</evidence>
<dbReference type="PANTHER" id="PTHR33705:SF2">
    <property type="entry name" value="PHOSPHOCARRIER PROTEIN NPR"/>
    <property type="match status" value="1"/>
</dbReference>
<proteinExistence type="predicted"/>
<name>A0ABM8B5J9_9BIFI</name>
<dbReference type="NCBIfam" id="TIGR01003">
    <property type="entry name" value="PTS_HPr_family"/>
    <property type="match status" value="1"/>
</dbReference>
<dbReference type="CDD" id="cd00367">
    <property type="entry name" value="PTS-HPr_like"/>
    <property type="match status" value="1"/>
</dbReference>
<dbReference type="PANTHER" id="PTHR33705">
    <property type="entry name" value="PHOSPHOCARRIER PROTEIN HPR"/>
    <property type="match status" value="1"/>
</dbReference>
<keyword evidence="8" id="KW-1185">Reference proteome</keyword>
<evidence type="ECO:0000313" key="8">
    <source>
        <dbReference type="Proteomes" id="UP001321766"/>
    </source>
</evidence>
<organism evidence="7 8">
    <name type="scientific">Bombiscardovia nodaiensis</name>
    <dbReference type="NCBI Taxonomy" id="2932181"/>
    <lineage>
        <taxon>Bacteria</taxon>
        <taxon>Bacillati</taxon>
        <taxon>Actinomycetota</taxon>
        <taxon>Actinomycetes</taxon>
        <taxon>Bifidobacteriales</taxon>
        <taxon>Bifidobacteriaceae</taxon>
        <taxon>Bombiscardovia</taxon>
    </lineage>
</organism>
<protein>
    <recommendedName>
        <fullName evidence="3">Phosphocarrier protein HPr</fullName>
    </recommendedName>
</protein>
<comment type="function">
    <text evidence="1">General (non sugar-specific) component of the phosphoenolpyruvate-dependent sugar phosphotransferase system (sugar PTS). This major carbohydrate active-transport system catalyzes the phosphorylation of incoming sugar substrates concomitantly with their translocation across the cell membrane. The phosphoryl group from phosphoenolpyruvate (PEP) is transferred to the phosphoryl carrier protein HPr by enzyme I. Phospho-HPr then transfers it to the PTS EIIA domain.</text>
</comment>
<evidence type="ECO:0000256" key="4">
    <source>
        <dbReference type="ARBA" id="ARBA00022490"/>
    </source>
</evidence>
<comment type="subcellular location">
    <subcellularLocation>
        <location evidence="2">Cytoplasm</location>
    </subcellularLocation>
</comment>
<evidence type="ECO:0000256" key="1">
    <source>
        <dbReference type="ARBA" id="ARBA00003681"/>
    </source>
</evidence>
<dbReference type="InterPro" id="IPR001020">
    <property type="entry name" value="PTS_HPr_His_P_site"/>
</dbReference>
<evidence type="ECO:0000256" key="2">
    <source>
        <dbReference type="ARBA" id="ARBA00004496"/>
    </source>
</evidence>
<evidence type="ECO:0000256" key="3">
    <source>
        <dbReference type="ARBA" id="ARBA00020422"/>
    </source>
</evidence>
<dbReference type="PRINTS" id="PR00107">
    <property type="entry name" value="PHOSPHOCPHPR"/>
</dbReference>
<dbReference type="PROSITE" id="PS00369">
    <property type="entry name" value="PTS_HPR_HIS"/>
    <property type="match status" value="1"/>
</dbReference>
<sequence length="88" mass="9485">MTCRFTVTLKNPGGLHARPAALLAEQALSYRSAVRVSLSKSGKQANAKRIIDVMNLGAQCSDQLHFEVEGADEALASRALRQFVSQLA</sequence>